<gene>
    <name evidence="2" type="ORF">SAMN06296036_102240</name>
</gene>
<name>A0A1Y6BBX3_9BACT</name>
<reference evidence="3" key="1">
    <citation type="submission" date="2017-04" db="EMBL/GenBank/DDBJ databases">
        <authorList>
            <person name="Varghese N."/>
            <person name="Submissions S."/>
        </authorList>
    </citation>
    <scope>NUCLEOTIDE SEQUENCE [LARGE SCALE GENOMIC DNA]</scope>
    <source>
        <strain evidence="3">RKEM611</strain>
    </source>
</reference>
<feature type="chain" id="PRO_5012780134" description="DUF3047 domain-containing protein" evidence="1">
    <location>
        <begin position="23"/>
        <end position="251"/>
    </location>
</feature>
<evidence type="ECO:0000313" key="3">
    <source>
        <dbReference type="Proteomes" id="UP000192907"/>
    </source>
</evidence>
<dbReference type="InterPro" id="IPR021409">
    <property type="entry name" value="DUF3047"/>
</dbReference>
<dbReference type="Proteomes" id="UP000192907">
    <property type="component" value="Unassembled WGS sequence"/>
</dbReference>
<organism evidence="2 3">
    <name type="scientific">Pseudobacteriovorax antillogorgiicola</name>
    <dbReference type="NCBI Taxonomy" id="1513793"/>
    <lineage>
        <taxon>Bacteria</taxon>
        <taxon>Pseudomonadati</taxon>
        <taxon>Bdellovibrionota</taxon>
        <taxon>Oligoflexia</taxon>
        <taxon>Oligoflexales</taxon>
        <taxon>Pseudobacteriovoracaceae</taxon>
        <taxon>Pseudobacteriovorax</taxon>
    </lineage>
</organism>
<evidence type="ECO:0000313" key="2">
    <source>
        <dbReference type="EMBL" id="SME95795.1"/>
    </source>
</evidence>
<dbReference type="EMBL" id="FWZT01000002">
    <property type="protein sequence ID" value="SME95795.1"/>
    <property type="molecule type" value="Genomic_DNA"/>
</dbReference>
<accession>A0A1Y6BBX3</accession>
<keyword evidence="3" id="KW-1185">Reference proteome</keyword>
<keyword evidence="1" id="KW-0732">Signal</keyword>
<dbReference type="AlphaFoldDB" id="A0A1Y6BBX3"/>
<sequence length="251" mass="29278">MKRFCWFGTCAIALLLLQTACATYFQHQRQNVLRPQNEPQFTLMDFSRPIRMNPMEAGWYQYKFNREQRLQQEITFIQQDGRAMAQIESEASIARLFREVDIDIGKYPLIAWSWKIQTTFDGNQQPETTQGGDDHPARIILIMESATGDQRELELVWGNRLPIAELFMIDTAAHYVVRSGVQVGQWFDEQIDIWQIYQRVWPDDGLARITDIGIAGDSDQSQQKTLAFIANLRMIRQPIRSNRSISRYRSP</sequence>
<protein>
    <recommendedName>
        <fullName evidence="4">DUF3047 domain-containing protein</fullName>
    </recommendedName>
</protein>
<dbReference type="RefSeq" id="WP_159455121.1">
    <property type="nucleotide sequence ID" value="NZ_FWZT01000002.1"/>
</dbReference>
<dbReference type="Pfam" id="PF11249">
    <property type="entry name" value="DUF3047"/>
    <property type="match status" value="1"/>
</dbReference>
<feature type="signal peptide" evidence="1">
    <location>
        <begin position="1"/>
        <end position="22"/>
    </location>
</feature>
<evidence type="ECO:0008006" key="4">
    <source>
        <dbReference type="Google" id="ProtNLM"/>
    </source>
</evidence>
<evidence type="ECO:0000256" key="1">
    <source>
        <dbReference type="SAM" id="SignalP"/>
    </source>
</evidence>
<proteinExistence type="predicted"/>
<dbReference type="STRING" id="1513793.SAMN06296036_102240"/>